<accession>A0ABP8K5U6</accession>
<reference evidence="2" key="1">
    <citation type="journal article" date="2019" name="Int. J. Syst. Evol. Microbiol.">
        <title>The Global Catalogue of Microorganisms (GCM) 10K type strain sequencing project: providing services to taxonomists for standard genome sequencing and annotation.</title>
        <authorList>
            <consortium name="The Broad Institute Genomics Platform"/>
            <consortium name="The Broad Institute Genome Sequencing Center for Infectious Disease"/>
            <person name="Wu L."/>
            <person name="Ma J."/>
        </authorList>
    </citation>
    <scope>NUCLEOTIDE SEQUENCE [LARGE SCALE GENOMIC DNA]</scope>
    <source>
        <strain evidence="2">JCM 17925</strain>
    </source>
</reference>
<evidence type="ECO:0008006" key="3">
    <source>
        <dbReference type="Google" id="ProtNLM"/>
    </source>
</evidence>
<keyword evidence="2" id="KW-1185">Reference proteome</keyword>
<dbReference type="Proteomes" id="UP001500936">
    <property type="component" value="Unassembled WGS sequence"/>
</dbReference>
<sequence>MNSVYSLPGRLVNGLYFPVFVAWRLLLLSCVGLLLGYGCAAQTPVNYVDPANPSRGYWRLHADRHARSSVIRLYRGADELIYQETIPGQYLRLTARTTSQINTMLSLVVAHKLVLSDFKEYDFPSGSADPMATEAVPTAVPAEINRDYAAVEVVAHLIKPTGKLLVRCDNPARRRLDIYLRNQSGHNVYAESMNLDKYSRRIDVSALKAGQYSLHIISPDKTFEYTRQVIIGLRDFLEMK</sequence>
<gene>
    <name evidence="1" type="ORF">GCM10023187_14800</name>
</gene>
<comment type="caution">
    <text evidence="1">The sequence shown here is derived from an EMBL/GenBank/DDBJ whole genome shotgun (WGS) entry which is preliminary data.</text>
</comment>
<proteinExistence type="predicted"/>
<protein>
    <recommendedName>
        <fullName evidence="3">DUF4397 domain-containing protein</fullName>
    </recommendedName>
</protein>
<evidence type="ECO:0000313" key="1">
    <source>
        <dbReference type="EMBL" id="GAA4401030.1"/>
    </source>
</evidence>
<dbReference type="RefSeq" id="WP_345265507.1">
    <property type="nucleotide sequence ID" value="NZ_BAABHB010000002.1"/>
</dbReference>
<evidence type="ECO:0000313" key="2">
    <source>
        <dbReference type="Proteomes" id="UP001500936"/>
    </source>
</evidence>
<dbReference type="EMBL" id="BAABHB010000002">
    <property type="protein sequence ID" value="GAA4401030.1"/>
    <property type="molecule type" value="Genomic_DNA"/>
</dbReference>
<name>A0ABP8K5U6_9BACT</name>
<organism evidence="1 2">
    <name type="scientific">Nibrella viscosa</name>
    <dbReference type="NCBI Taxonomy" id="1084524"/>
    <lineage>
        <taxon>Bacteria</taxon>
        <taxon>Pseudomonadati</taxon>
        <taxon>Bacteroidota</taxon>
        <taxon>Cytophagia</taxon>
        <taxon>Cytophagales</taxon>
        <taxon>Spirosomataceae</taxon>
        <taxon>Nibrella</taxon>
    </lineage>
</organism>